<proteinExistence type="predicted"/>
<dbReference type="AlphaFoldDB" id="A0A5B7FKT4"/>
<gene>
    <name evidence="1" type="ORF">E2C01_041796</name>
</gene>
<evidence type="ECO:0000313" key="2">
    <source>
        <dbReference type="Proteomes" id="UP000324222"/>
    </source>
</evidence>
<accession>A0A5B7FKT4</accession>
<comment type="caution">
    <text evidence="1">The sequence shown here is derived from an EMBL/GenBank/DDBJ whole genome shotgun (WGS) entry which is preliminary data.</text>
</comment>
<dbReference type="Proteomes" id="UP000324222">
    <property type="component" value="Unassembled WGS sequence"/>
</dbReference>
<name>A0A5B7FKT4_PORTR</name>
<protein>
    <submittedName>
        <fullName evidence="1">Uncharacterized protein</fullName>
    </submittedName>
</protein>
<reference evidence="1 2" key="1">
    <citation type="submission" date="2019-05" db="EMBL/GenBank/DDBJ databases">
        <title>Another draft genome of Portunus trituberculatus and its Hox gene families provides insights of decapod evolution.</title>
        <authorList>
            <person name="Jeong J.-H."/>
            <person name="Song I."/>
            <person name="Kim S."/>
            <person name="Choi T."/>
            <person name="Kim D."/>
            <person name="Ryu S."/>
            <person name="Kim W."/>
        </authorList>
    </citation>
    <scope>NUCLEOTIDE SEQUENCE [LARGE SCALE GENOMIC DNA]</scope>
    <source>
        <tissue evidence="1">Muscle</tissue>
    </source>
</reference>
<organism evidence="1 2">
    <name type="scientific">Portunus trituberculatus</name>
    <name type="common">Swimming crab</name>
    <name type="synonym">Neptunus trituberculatus</name>
    <dbReference type="NCBI Taxonomy" id="210409"/>
    <lineage>
        <taxon>Eukaryota</taxon>
        <taxon>Metazoa</taxon>
        <taxon>Ecdysozoa</taxon>
        <taxon>Arthropoda</taxon>
        <taxon>Crustacea</taxon>
        <taxon>Multicrustacea</taxon>
        <taxon>Malacostraca</taxon>
        <taxon>Eumalacostraca</taxon>
        <taxon>Eucarida</taxon>
        <taxon>Decapoda</taxon>
        <taxon>Pleocyemata</taxon>
        <taxon>Brachyura</taxon>
        <taxon>Eubrachyura</taxon>
        <taxon>Portunoidea</taxon>
        <taxon>Portunidae</taxon>
        <taxon>Portuninae</taxon>
        <taxon>Portunus</taxon>
    </lineage>
</organism>
<evidence type="ECO:0000313" key="1">
    <source>
        <dbReference type="EMBL" id="MPC48031.1"/>
    </source>
</evidence>
<keyword evidence="2" id="KW-1185">Reference proteome</keyword>
<sequence>MKKKLREVSRHFEWPPRRQSELETFQVISPEGDSKAGFGGAVTAPLSCETQRKTFSEITTSFKHSQFTYDYEALDHEALLVLPSPPESQLEPGSFQPQAYGYRFFGAGCNEHATLERPL</sequence>
<dbReference type="EMBL" id="VSRR010008066">
    <property type="protein sequence ID" value="MPC48031.1"/>
    <property type="molecule type" value="Genomic_DNA"/>
</dbReference>